<reference evidence="1 2" key="1">
    <citation type="submission" date="2016-10" db="EMBL/GenBank/DDBJ databases">
        <title>Pseudoalteromonas amylolytica sp. nov., isolated from the surface seawater.</title>
        <authorList>
            <person name="Wu Y.-H."/>
            <person name="Cheng H."/>
            <person name="Jin X.-B."/>
            <person name="Wang C.-S."/>
            <person name="Xu X.-W."/>
        </authorList>
    </citation>
    <scope>NUCLEOTIDE SEQUENCE [LARGE SCALE GENOMIC DNA]</scope>
    <source>
        <strain evidence="1 2">JCM 12483</strain>
    </source>
</reference>
<dbReference type="EMBL" id="MNAN01000023">
    <property type="protein sequence ID" value="OHU97027.1"/>
    <property type="molecule type" value="Genomic_DNA"/>
</dbReference>
<accession>A0A1S1NC63</accession>
<proteinExistence type="predicted"/>
<comment type="caution">
    <text evidence="1">The sequence shown here is derived from an EMBL/GenBank/DDBJ whole genome shotgun (WGS) entry which is preliminary data.</text>
</comment>
<sequence>MVLFYLDKSNWPTTHMYFNYTVQSRDKELVDALLAEEYQITPAKFKDIQINGTSLKVPQY</sequence>
<evidence type="ECO:0000313" key="1">
    <source>
        <dbReference type="EMBL" id="OHU97027.1"/>
    </source>
</evidence>
<protein>
    <submittedName>
        <fullName evidence="1">Uncharacterized protein</fullName>
    </submittedName>
</protein>
<name>A0A1S1NC63_9GAMM</name>
<gene>
    <name evidence="1" type="ORF">BIW53_03315</name>
</gene>
<organism evidence="1 2">
    <name type="scientific">Pseudoalteromonas byunsanensis</name>
    <dbReference type="NCBI Taxonomy" id="327939"/>
    <lineage>
        <taxon>Bacteria</taxon>
        <taxon>Pseudomonadati</taxon>
        <taxon>Pseudomonadota</taxon>
        <taxon>Gammaproteobacteria</taxon>
        <taxon>Alteromonadales</taxon>
        <taxon>Pseudoalteromonadaceae</taxon>
        <taxon>Pseudoalteromonas</taxon>
    </lineage>
</organism>
<evidence type="ECO:0000313" key="2">
    <source>
        <dbReference type="Proteomes" id="UP000180253"/>
    </source>
</evidence>
<keyword evidence="2" id="KW-1185">Reference proteome</keyword>
<dbReference type="AlphaFoldDB" id="A0A1S1NC63"/>
<dbReference type="Proteomes" id="UP000180253">
    <property type="component" value="Unassembled WGS sequence"/>
</dbReference>
<dbReference type="RefSeq" id="WP_070990400.1">
    <property type="nucleotide sequence ID" value="NZ_CBCSHD010000026.1"/>
</dbReference>